<proteinExistence type="predicted"/>
<accession>A0A7K4AK21</accession>
<reference evidence="2 3" key="1">
    <citation type="journal article" date="2020" name="Biotechnol. Biofuels">
        <title>New insights from the biogas microbiome by comprehensive genome-resolved metagenomics of nearly 1600 species originating from multiple anaerobic digesters.</title>
        <authorList>
            <person name="Campanaro S."/>
            <person name="Treu L."/>
            <person name="Rodriguez-R L.M."/>
            <person name="Kovalovszki A."/>
            <person name="Ziels R.M."/>
            <person name="Maus I."/>
            <person name="Zhu X."/>
            <person name="Kougias P.G."/>
            <person name="Basile A."/>
            <person name="Luo G."/>
            <person name="Schluter A."/>
            <person name="Konstantinidis K.T."/>
            <person name="Angelidaki I."/>
        </authorList>
    </citation>
    <scope>NUCLEOTIDE SEQUENCE [LARGE SCALE GENOMIC DNA]</scope>
    <source>
        <strain evidence="2">AS27yjCOA_157</strain>
    </source>
</reference>
<evidence type="ECO:0000313" key="2">
    <source>
        <dbReference type="EMBL" id="NLJ23370.1"/>
    </source>
</evidence>
<dbReference type="Proteomes" id="UP000544742">
    <property type="component" value="Unassembled WGS sequence"/>
</dbReference>
<gene>
    <name evidence="2" type="ORF">GX426_09735</name>
</gene>
<dbReference type="OMA" id="ARYENKG"/>
<dbReference type="AlphaFoldDB" id="A0A7K4AK21"/>
<dbReference type="EMBL" id="JAAYUN010000169">
    <property type="protein sequence ID" value="NLJ23370.1"/>
    <property type="molecule type" value="Genomic_DNA"/>
</dbReference>
<feature type="compositionally biased region" description="Basic and acidic residues" evidence="1">
    <location>
        <begin position="77"/>
        <end position="103"/>
    </location>
</feature>
<sequence length="103" mass="11614">MSALIGDIKKIPQEKGPEVELAVFGDEYYARYENKGGYAAIYDEQMGLFTYAEVIDGKYISTGVAITKEPPGNLKPHLRESDEVMREKAQRRFEKREPPSLSG</sequence>
<dbReference type="GeneID" id="10459844"/>
<name>A0A7K4AK21_METSH</name>
<organism evidence="2 3">
    <name type="scientific">Methanothrix soehngenii</name>
    <name type="common">Methanosaeta concilii</name>
    <dbReference type="NCBI Taxonomy" id="2223"/>
    <lineage>
        <taxon>Archaea</taxon>
        <taxon>Methanobacteriati</taxon>
        <taxon>Methanobacteriota</taxon>
        <taxon>Stenosarchaea group</taxon>
        <taxon>Methanomicrobia</taxon>
        <taxon>Methanotrichales</taxon>
        <taxon>Methanotrichaceae</taxon>
        <taxon>Methanothrix</taxon>
    </lineage>
</organism>
<protein>
    <submittedName>
        <fullName evidence="2">Uncharacterized protein</fullName>
    </submittedName>
</protein>
<comment type="caution">
    <text evidence="2">The sequence shown here is derived from an EMBL/GenBank/DDBJ whole genome shotgun (WGS) entry which is preliminary data.</text>
</comment>
<evidence type="ECO:0000256" key="1">
    <source>
        <dbReference type="SAM" id="MobiDB-lite"/>
    </source>
</evidence>
<dbReference type="RefSeq" id="WP_013718016.1">
    <property type="nucleotide sequence ID" value="NZ_CAJYDL010000001.1"/>
</dbReference>
<feature type="region of interest" description="Disordered" evidence="1">
    <location>
        <begin position="70"/>
        <end position="103"/>
    </location>
</feature>
<evidence type="ECO:0000313" key="3">
    <source>
        <dbReference type="Proteomes" id="UP000544742"/>
    </source>
</evidence>